<keyword evidence="1" id="KW-0732">Signal</keyword>
<keyword evidence="3" id="KW-1185">Reference proteome</keyword>
<evidence type="ECO:0000313" key="3">
    <source>
        <dbReference type="Proteomes" id="UP000216339"/>
    </source>
</evidence>
<dbReference type="PANTHER" id="PTHR34387:SF2">
    <property type="entry name" value="SLR1258 PROTEIN"/>
    <property type="match status" value="1"/>
</dbReference>
<dbReference type="InterPro" id="IPR007497">
    <property type="entry name" value="SIMPL/DUF541"/>
</dbReference>
<dbReference type="Pfam" id="PF04402">
    <property type="entry name" value="SIMPL"/>
    <property type="match status" value="1"/>
</dbReference>
<organism evidence="2 3">
    <name type="scientific">Rubrivirga marina</name>
    <dbReference type="NCBI Taxonomy" id="1196024"/>
    <lineage>
        <taxon>Bacteria</taxon>
        <taxon>Pseudomonadati</taxon>
        <taxon>Rhodothermota</taxon>
        <taxon>Rhodothermia</taxon>
        <taxon>Rhodothermales</taxon>
        <taxon>Rubricoccaceae</taxon>
        <taxon>Rubrivirga</taxon>
    </lineage>
</organism>
<dbReference type="OrthoDB" id="6021921at2"/>
<name>A0A271J342_9BACT</name>
<dbReference type="GO" id="GO:0006974">
    <property type="term" value="P:DNA damage response"/>
    <property type="evidence" value="ECO:0007669"/>
    <property type="project" value="TreeGrafter"/>
</dbReference>
<accession>A0A271J342</accession>
<dbReference type="Gene3D" id="3.30.110.170">
    <property type="entry name" value="Protein of unknown function (DUF541), domain 1"/>
    <property type="match status" value="1"/>
</dbReference>
<sequence>MRALFAALVLLAASAASAQTVEFDLDANTVTVVGSATVTAPPDRAVIRLGVQTRAETAAGALRQHEDDMARVLTQVRSFGIADRQITIEGLNLGENYGPNGPDGYQAFRIVAVETDSLAVVPELVASVVEVGANRLDGLIYTIRESGPYQDRALDEAMARARTKAQRLATAAGRTLGDVQAIVEQGAPMVQPYYRGMGGYDEVVVEEAAANPAAYSAGSSQVRATVVVRFALRP</sequence>
<protein>
    <recommendedName>
        <fullName evidence="4">SIMPL domain-containing protein</fullName>
    </recommendedName>
</protein>
<dbReference type="AlphaFoldDB" id="A0A271J342"/>
<dbReference type="RefSeq" id="WP_095511372.1">
    <property type="nucleotide sequence ID" value="NZ_MQWD01000001.1"/>
</dbReference>
<gene>
    <name evidence="2" type="ORF">BSZ37_15275</name>
</gene>
<reference evidence="2 3" key="1">
    <citation type="submission" date="2016-11" db="EMBL/GenBank/DDBJ databases">
        <title>Study of marine rhodopsin-containing bacteria.</title>
        <authorList>
            <person name="Yoshizawa S."/>
            <person name="Kumagai Y."/>
            <person name="Kogure K."/>
        </authorList>
    </citation>
    <scope>NUCLEOTIDE SEQUENCE [LARGE SCALE GENOMIC DNA]</scope>
    <source>
        <strain evidence="2 3">SAORIC-28</strain>
    </source>
</reference>
<feature type="signal peptide" evidence="1">
    <location>
        <begin position="1"/>
        <end position="18"/>
    </location>
</feature>
<comment type="caution">
    <text evidence="2">The sequence shown here is derived from an EMBL/GenBank/DDBJ whole genome shotgun (WGS) entry which is preliminary data.</text>
</comment>
<evidence type="ECO:0000256" key="1">
    <source>
        <dbReference type="SAM" id="SignalP"/>
    </source>
</evidence>
<proteinExistence type="predicted"/>
<evidence type="ECO:0008006" key="4">
    <source>
        <dbReference type="Google" id="ProtNLM"/>
    </source>
</evidence>
<dbReference type="Gene3D" id="3.30.70.2970">
    <property type="entry name" value="Protein of unknown function (DUF541), domain 2"/>
    <property type="match status" value="1"/>
</dbReference>
<feature type="chain" id="PRO_5012876878" description="SIMPL domain-containing protein" evidence="1">
    <location>
        <begin position="19"/>
        <end position="234"/>
    </location>
</feature>
<dbReference type="PANTHER" id="PTHR34387">
    <property type="entry name" value="SLR1258 PROTEIN"/>
    <property type="match status" value="1"/>
</dbReference>
<dbReference type="Proteomes" id="UP000216339">
    <property type="component" value="Unassembled WGS sequence"/>
</dbReference>
<dbReference type="InterPro" id="IPR052022">
    <property type="entry name" value="26kDa_periplasmic_antigen"/>
</dbReference>
<evidence type="ECO:0000313" key="2">
    <source>
        <dbReference type="EMBL" id="PAP77707.1"/>
    </source>
</evidence>
<dbReference type="EMBL" id="MQWD01000001">
    <property type="protein sequence ID" value="PAP77707.1"/>
    <property type="molecule type" value="Genomic_DNA"/>
</dbReference>